<comment type="cofactor">
    <cofactor evidence="1">
        <name>FAD</name>
        <dbReference type="ChEBI" id="CHEBI:57692"/>
    </cofactor>
</comment>
<evidence type="ECO:0000256" key="2">
    <source>
        <dbReference type="ARBA" id="ARBA00022630"/>
    </source>
</evidence>
<dbReference type="Gene3D" id="3.50.50.60">
    <property type="entry name" value="FAD/NAD(P)-binding domain"/>
    <property type="match status" value="2"/>
</dbReference>
<keyword evidence="3" id="KW-0274">FAD</keyword>
<dbReference type="Proteomes" id="UP001236014">
    <property type="component" value="Chromosome"/>
</dbReference>
<dbReference type="InterPro" id="IPR050446">
    <property type="entry name" value="FAD-oxidoreductase/Apoptosis"/>
</dbReference>
<keyword evidence="4" id="KW-0560">Oxidoreductase</keyword>
<dbReference type="InterPro" id="IPR023753">
    <property type="entry name" value="FAD/NAD-binding_dom"/>
</dbReference>
<evidence type="ECO:0000259" key="5">
    <source>
        <dbReference type="Pfam" id="PF07992"/>
    </source>
</evidence>
<dbReference type="KEGG" id="acab:QRX50_44405"/>
<organism evidence="6 7">
    <name type="scientific">Amycolatopsis carbonis</name>
    <dbReference type="NCBI Taxonomy" id="715471"/>
    <lineage>
        <taxon>Bacteria</taxon>
        <taxon>Bacillati</taxon>
        <taxon>Actinomycetota</taxon>
        <taxon>Actinomycetes</taxon>
        <taxon>Pseudonocardiales</taxon>
        <taxon>Pseudonocardiaceae</taxon>
        <taxon>Amycolatopsis</taxon>
    </lineage>
</organism>
<dbReference type="PANTHER" id="PTHR43557">
    <property type="entry name" value="APOPTOSIS-INDUCING FACTOR 1"/>
    <property type="match status" value="1"/>
</dbReference>
<name>A0A9Y2IF58_9PSEU</name>
<dbReference type="RefSeq" id="WP_285969055.1">
    <property type="nucleotide sequence ID" value="NZ_CP127294.1"/>
</dbReference>
<dbReference type="GO" id="GO:0005737">
    <property type="term" value="C:cytoplasm"/>
    <property type="evidence" value="ECO:0007669"/>
    <property type="project" value="TreeGrafter"/>
</dbReference>
<dbReference type="SUPFAM" id="SSF55424">
    <property type="entry name" value="FAD/NAD-linked reductases, dimerisation (C-terminal) domain"/>
    <property type="match status" value="1"/>
</dbReference>
<keyword evidence="2" id="KW-0285">Flavoprotein</keyword>
<dbReference type="AlphaFoldDB" id="A0A9Y2IF58"/>
<feature type="domain" description="FAD/NAD(P)-binding" evidence="5">
    <location>
        <begin position="6"/>
        <end position="302"/>
    </location>
</feature>
<evidence type="ECO:0000313" key="6">
    <source>
        <dbReference type="EMBL" id="WIX78334.1"/>
    </source>
</evidence>
<dbReference type="GO" id="GO:0016651">
    <property type="term" value="F:oxidoreductase activity, acting on NAD(P)H"/>
    <property type="evidence" value="ECO:0007669"/>
    <property type="project" value="TreeGrafter"/>
</dbReference>
<dbReference type="InterPro" id="IPR016156">
    <property type="entry name" value="FAD/NAD-linked_Rdtase_dimer_sf"/>
</dbReference>
<accession>A0A9Y2IF58</accession>
<dbReference type="PRINTS" id="PR00368">
    <property type="entry name" value="FADPNR"/>
</dbReference>
<evidence type="ECO:0000256" key="4">
    <source>
        <dbReference type="ARBA" id="ARBA00023002"/>
    </source>
</evidence>
<dbReference type="PANTHER" id="PTHR43557:SF2">
    <property type="entry name" value="RIESKE DOMAIN-CONTAINING PROTEIN-RELATED"/>
    <property type="match status" value="1"/>
</dbReference>
<protein>
    <submittedName>
        <fullName evidence="6">NAD(P)/FAD-dependent oxidoreductase</fullName>
    </submittedName>
</protein>
<sequence>MADGDRIVIVGAGVAGLRAAERLRELGFDGEIVVVGDEARRPYHRPMISKQLVMGAARPPDTTLRAYGDLDVHWRLGTRATHLDTAERVVHLPGGESLWYDGLVLATGVVPRHLPGSPRHDPRVRVLRTIDDALAVRHCLHASNKPAVVIGGGLIGNEFAASMRHLGRDVTLVGHAKAPLHRFGSRISDAVVKLHKEHRTKLAMGSEVRHWISTDDTVGLHLTNNKLLVASCVVLAIGSVPAVDYLRGSGLDVEDGVLCEPTLFAEGADDVVVAGDLARWPNLRFDEVPRRVEHWINAVESARAAAENLIAGRSAATPFAPLPRAWSTLYDVRLQMAGLPSLGEDTVSLADGITGFIRAGQLVGITAWDKPRAMLDWTAELDRRLPVPDYTPVAPTPVETWPDDEQFDTDERFDTQEFYAEFADELGTVQDYAR</sequence>
<gene>
    <name evidence="6" type="ORF">QRX50_44405</name>
</gene>
<keyword evidence="7" id="KW-1185">Reference proteome</keyword>
<proteinExistence type="predicted"/>
<evidence type="ECO:0000256" key="3">
    <source>
        <dbReference type="ARBA" id="ARBA00022827"/>
    </source>
</evidence>
<evidence type="ECO:0000313" key="7">
    <source>
        <dbReference type="Proteomes" id="UP001236014"/>
    </source>
</evidence>
<dbReference type="PRINTS" id="PR00411">
    <property type="entry name" value="PNDRDTASEI"/>
</dbReference>
<dbReference type="Gene3D" id="3.30.390.30">
    <property type="match status" value="1"/>
</dbReference>
<dbReference type="SUPFAM" id="SSF51905">
    <property type="entry name" value="FAD/NAD(P)-binding domain"/>
    <property type="match status" value="2"/>
</dbReference>
<evidence type="ECO:0000256" key="1">
    <source>
        <dbReference type="ARBA" id="ARBA00001974"/>
    </source>
</evidence>
<dbReference type="Pfam" id="PF07992">
    <property type="entry name" value="Pyr_redox_2"/>
    <property type="match status" value="1"/>
</dbReference>
<dbReference type="EMBL" id="CP127294">
    <property type="protein sequence ID" value="WIX78334.1"/>
    <property type="molecule type" value="Genomic_DNA"/>
</dbReference>
<dbReference type="InterPro" id="IPR036188">
    <property type="entry name" value="FAD/NAD-bd_sf"/>
</dbReference>
<reference evidence="6 7" key="1">
    <citation type="submission" date="2023-06" db="EMBL/GenBank/DDBJ databases">
        <authorList>
            <person name="Oyuntsetseg B."/>
            <person name="Kim S.B."/>
        </authorList>
    </citation>
    <scope>NUCLEOTIDE SEQUENCE [LARGE SCALE GENOMIC DNA]</scope>
    <source>
        <strain evidence="6 7">2-15</strain>
    </source>
</reference>